<evidence type="ECO:0000313" key="1">
    <source>
        <dbReference type="EMBL" id="KRX69246.1"/>
    </source>
</evidence>
<gene>
    <name evidence="1" type="ORF">T4E_7259</name>
</gene>
<evidence type="ECO:0000313" key="2">
    <source>
        <dbReference type="Proteomes" id="UP000054815"/>
    </source>
</evidence>
<dbReference type="Proteomes" id="UP000054815">
    <property type="component" value="Unassembled WGS sequence"/>
</dbReference>
<comment type="caution">
    <text evidence="1">The sequence shown here is derived from an EMBL/GenBank/DDBJ whole genome shotgun (WGS) entry which is preliminary data.</text>
</comment>
<accession>A0A0V0W0K2</accession>
<reference evidence="1 2" key="1">
    <citation type="submission" date="2015-01" db="EMBL/GenBank/DDBJ databases">
        <title>Evolution of Trichinella species and genotypes.</title>
        <authorList>
            <person name="Korhonen P.K."/>
            <person name="Edoardo P."/>
            <person name="Giuseppe L.R."/>
            <person name="Gasser R.B."/>
        </authorList>
    </citation>
    <scope>NUCLEOTIDE SEQUENCE [LARGE SCALE GENOMIC DNA]</scope>
    <source>
        <strain evidence="1">ISS141</strain>
    </source>
</reference>
<feature type="non-terminal residue" evidence="1">
    <location>
        <position position="48"/>
    </location>
</feature>
<dbReference type="AlphaFoldDB" id="A0A0V0W0K2"/>
<organism evidence="1 2">
    <name type="scientific">Trichinella pseudospiralis</name>
    <name type="common">Parasitic roundworm</name>
    <dbReference type="NCBI Taxonomy" id="6337"/>
    <lineage>
        <taxon>Eukaryota</taxon>
        <taxon>Metazoa</taxon>
        <taxon>Ecdysozoa</taxon>
        <taxon>Nematoda</taxon>
        <taxon>Enoplea</taxon>
        <taxon>Dorylaimia</taxon>
        <taxon>Trichinellida</taxon>
        <taxon>Trichinellidae</taxon>
        <taxon>Trichinella</taxon>
    </lineage>
</organism>
<protein>
    <submittedName>
        <fullName evidence="1">Uncharacterized protein</fullName>
    </submittedName>
</protein>
<proteinExistence type="predicted"/>
<sequence>MRFILVRYSGTVIWFEKSPGHLSSQSGDDFHTAVPITSRPYSSMRFIL</sequence>
<dbReference type="EMBL" id="JYDU01001347">
    <property type="protein sequence ID" value="KRX69246.1"/>
    <property type="molecule type" value="Genomic_DNA"/>
</dbReference>
<name>A0A0V0W0K2_TRIPS</name>